<dbReference type="PANTHER" id="PTHR30461:SF23">
    <property type="entry name" value="DNA RECOMBINASE-RELATED"/>
    <property type="match status" value="1"/>
</dbReference>
<protein>
    <recommendedName>
        <fullName evidence="6">Recombinase family protein</fullName>
    </recommendedName>
</protein>
<dbReference type="AlphaFoldDB" id="A0A1L3Z4J5"/>
<dbReference type="Proteomes" id="UP000183050">
    <property type="component" value="Chromosome"/>
</dbReference>
<dbReference type="InterPro" id="IPR025827">
    <property type="entry name" value="Zn_ribbon_recom_dom"/>
</dbReference>
<evidence type="ECO:0000313" key="5">
    <source>
        <dbReference type="Proteomes" id="UP000183050"/>
    </source>
</evidence>
<evidence type="ECO:0008006" key="6">
    <source>
        <dbReference type="Google" id="ProtNLM"/>
    </source>
</evidence>
<dbReference type="PANTHER" id="PTHR30461">
    <property type="entry name" value="DNA-INVERTASE FROM LAMBDOID PROPHAGE"/>
    <property type="match status" value="1"/>
</dbReference>
<feature type="domain" description="Resolvase/invertase-type recombinase catalytic" evidence="2">
    <location>
        <begin position="49"/>
        <end position="207"/>
    </location>
</feature>
<dbReference type="GO" id="GO:0000150">
    <property type="term" value="F:DNA strand exchange activity"/>
    <property type="evidence" value="ECO:0007669"/>
    <property type="project" value="InterPro"/>
</dbReference>
<evidence type="ECO:0000259" key="3">
    <source>
        <dbReference type="PROSITE" id="PS51737"/>
    </source>
</evidence>
<dbReference type="InterPro" id="IPR011109">
    <property type="entry name" value="DNA_bind_recombinase_dom"/>
</dbReference>
<accession>A0A1L3Z4J5</accession>
<evidence type="ECO:0000256" key="1">
    <source>
        <dbReference type="SAM" id="MobiDB-lite"/>
    </source>
</evidence>
<evidence type="ECO:0000259" key="2">
    <source>
        <dbReference type="PROSITE" id="PS51736"/>
    </source>
</evidence>
<dbReference type="PROSITE" id="PS51737">
    <property type="entry name" value="RECOMBINASE_DNA_BIND"/>
    <property type="match status" value="1"/>
</dbReference>
<name>A0A1L3Z4J5_RHILE</name>
<proteinExistence type="predicted"/>
<gene>
    <name evidence="4" type="ORF">BMW22_02160</name>
</gene>
<dbReference type="GO" id="GO:0003677">
    <property type="term" value="F:DNA binding"/>
    <property type="evidence" value="ECO:0007669"/>
    <property type="project" value="InterPro"/>
</dbReference>
<dbReference type="Pfam" id="PF13408">
    <property type="entry name" value="Zn_ribbon_recom"/>
    <property type="match status" value="1"/>
</dbReference>
<dbReference type="PROSITE" id="PS51736">
    <property type="entry name" value="RECOMBINASES_3"/>
    <property type="match status" value="1"/>
</dbReference>
<reference evidence="4 5" key="1">
    <citation type="submission" date="2016-11" db="EMBL/GenBank/DDBJ databases">
        <title>Rhizobium leguminosarum bv. viciae strain Vaf12 isolated from Vavilovia formosa root nodules from Russia, Dagestan.</title>
        <authorList>
            <person name="Kimeklis A."/>
        </authorList>
    </citation>
    <scope>NUCLEOTIDE SEQUENCE [LARGE SCALE GENOMIC DNA]</scope>
    <source>
        <strain evidence="4 5">Vaf-108</strain>
    </source>
</reference>
<dbReference type="InterPro" id="IPR036162">
    <property type="entry name" value="Resolvase-like_N_sf"/>
</dbReference>
<dbReference type="InterPro" id="IPR038109">
    <property type="entry name" value="DNA_bind_recomb_sf"/>
</dbReference>
<dbReference type="Pfam" id="PF00239">
    <property type="entry name" value="Resolvase"/>
    <property type="match status" value="1"/>
</dbReference>
<dbReference type="RefSeq" id="WP_072637537.1">
    <property type="nucleotide sequence ID" value="NZ_CP018228.1"/>
</dbReference>
<dbReference type="EMBL" id="CP018228">
    <property type="protein sequence ID" value="API50595.1"/>
    <property type="molecule type" value="Genomic_DNA"/>
</dbReference>
<dbReference type="CDD" id="cd00338">
    <property type="entry name" value="Ser_Recombinase"/>
    <property type="match status" value="1"/>
</dbReference>
<dbReference type="Pfam" id="PF07508">
    <property type="entry name" value="Recombinase"/>
    <property type="match status" value="1"/>
</dbReference>
<dbReference type="Gene3D" id="3.90.1750.20">
    <property type="entry name" value="Putative Large Serine Recombinase, Chain B, Domain 2"/>
    <property type="match status" value="1"/>
</dbReference>
<feature type="compositionally biased region" description="Basic residues" evidence="1">
    <location>
        <begin position="1"/>
        <end position="11"/>
    </location>
</feature>
<sequence>MTTKRRSKKSGVLREPLPKTGFRRASVDERRKRLEADTAVSISPAKETVAVIYCRVSDSKSVKSDLSIPDQEKQGLAKAAENGWTVANVYKELGVSAKTDQRPQFQKMLMLALSEQRPIQKIIVHSISRFARSVADYNSLTNQLYINGVEIVSLTQHFSNDTGGFIAETTSAVFDEYHIHRTSTDVIRVMTSMAKDGYAVGGVQPLGYKLEPDSINPRRKRVVINELERPLVERIFRLALYGDGDGPPMGTKAIINKLNREGELTRSGSRFSSNLLHTMLTNPIYMGRKIYNENAVAKRWSPVPPERVEIPVPAIIPQEEFDELQALLRSKNPRKGVGKARVLSSPMLLAGLAYCKCGAAMTLRTGTGKLGTVYRYYHCGRVSRQGFQDCSGPCIPQAQLDEVVAEAVISQVLQEDRLATILNVMREKISSAALQREGQAIAIRKELELSERAFRNLMTVIASTEALASEPLLLKKLAETEQDLTRNRNALKLLLSQVQPQTEITSERIKFFSQLVTQRLRDPNKVKMKAYLMSVVAKVEVGERYIKIVGRLADLQKYVADEANIATGETDGSTVRRYKRNWCTRQDSNL</sequence>
<evidence type="ECO:0000313" key="4">
    <source>
        <dbReference type="EMBL" id="API50595.1"/>
    </source>
</evidence>
<feature type="region of interest" description="Disordered" evidence="1">
    <location>
        <begin position="1"/>
        <end position="30"/>
    </location>
</feature>
<dbReference type="InterPro" id="IPR006119">
    <property type="entry name" value="Resolv_N"/>
</dbReference>
<feature type="domain" description="Recombinase" evidence="3">
    <location>
        <begin position="205"/>
        <end position="334"/>
    </location>
</feature>
<dbReference type="SMART" id="SM00857">
    <property type="entry name" value="Resolvase"/>
    <property type="match status" value="1"/>
</dbReference>
<dbReference type="InterPro" id="IPR050639">
    <property type="entry name" value="SSR_resolvase"/>
</dbReference>
<dbReference type="Gene3D" id="3.40.50.1390">
    <property type="entry name" value="Resolvase, N-terminal catalytic domain"/>
    <property type="match status" value="1"/>
</dbReference>
<organism evidence="4 5">
    <name type="scientific">Rhizobium leguminosarum</name>
    <dbReference type="NCBI Taxonomy" id="384"/>
    <lineage>
        <taxon>Bacteria</taxon>
        <taxon>Pseudomonadati</taxon>
        <taxon>Pseudomonadota</taxon>
        <taxon>Alphaproteobacteria</taxon>
        <taxon>Hyphomicrobiales</taxon>
        <taxon>Rhizobiaceae</taxon>
        <taxon>Rhizobium/Agrobacterium group</taxon>
        <taxon>Rhizobium</taxon>
    </lineage>
</organism>
<dbReference type="SUPFAM" id="SSF53041">
    <property type="entry name" value="Resolvase-like"/>
    <property type="match status" value="1"/>
</dbReference>